<dbReference type="Pfam" id="PF01527">
    <property type="entry name" value="HTH_Tnp_1"/>
    <property type="match status" value="1"/>
</dbReference>
<gene>
    <name evidence="2" type="ORF">GCM10008024_07800</name>
</gene>
<dbReference type="AlphaFoldDB" id="A0AAN4ZZ85"/>
<organism evidence="2 3">
    <name type="scientific">Allgaiera indica</name>
    <dbReference type="NCBI Taxonomy" id="765699"/>
    <lineage>
        <taxon>Bacteria</taxon>
        <taxon>Pseudomonadati</taxon>
        <taxon>Pseudomonadota</taxon>
        <taxon>Alphaproteobacteria</taxon>
        <taxon>Rhodobacterales</taxon>
        <taxon>Paracoccaceae</taxon>
        <taxon>Allgaiera</taxon>
    </lineage>
</organism>
<dbReference type="EMBL" id="BNAB01000002">
    <property type="protein sequence ID" value="GHD99635.1"/>
    <property type="molecule type" value="Genomic_DNA"/>
</dbReference>
<protein>
    <submittedName>
        <fullName evidence="2">Transposase</fullName>
    </submittedName>
</protein>
<accession>A0AAN4ZZ85</accession>
<dbReference type="NCBIfam" id="NF047595">
    <property type="entry name" value="IS66_ISRel24_TnpA"/>
    <property type="match status" value="1"/>
</dbReference>
<evidence type="ECO:0000313" key="3">
    <source>
        <dbReference type="Proteomes" id="UP000634647"/>
    </source>
</evidence>
<evidence type="ECO:0000256" key="1">
    <source>
        <dbReference type="ARBA" id="ARBA00009964"/>
    </source>
</evidence>
<name>A0AAN4ZZ85_9RHOB</name>
<dbReference type="SUPFAM" id="SSF48295">
    <property type="entry name" value="TrpR-like"/>
    <property type="match status" value="1"/>
</dbReference>
<proteinExistence type="inferred from homology"/>
<comment type="similarity">
    <text evidence="1">Belongs to the transposase 8 family.</text>
</comment>
<dbReference type="Gene3D" id="1.10.10.10">
    <property type="entry name" value="Winged helix-like DNA-binding domain superfamily/Winged helix DNA-binding domain"/>
    <property type="match status" value="1"/>
</dbReference>
<dbReference type="PANTHER" id="PTHR37936">
    <property type="entry name" value="TRANSPOSASE INSC FOR INSERTION ELEMENT IS2A-RELATED"/>
    <property type="match status" value="1"/>
</dbReference>
<dbReference type="InterPro" id="IPR010921">
    <property type="entry name" value="Trp_repressor/repl_initiator"/>
</dbReference>
<dbReference type="GO" id="GO:0006313">
    <property type="term" value="P:DNA transposition"/>
    <property type="evidence" value="ECO:0007669"/>
    <property type="project" value="InterPro"/>
</dbReference>
<sequence>MPSDVVTDVSLGNVPMRGEVLGVERRRRWRHEAKLEIVLSVGMGGATLTQVAQRHDVARSQIYGWRRELGKKGLWSPDRGTVFLPVSRGDTAVPEPQEAHSVAVELRSGNGRCLRFDSALEGEALVRLIRAVEAA</sequence>
<dbReference type="InterPro" id="IPR002514">
    <property type="entry name" value="Transposase_8"/>
</dbReference>
<dbReference type="InterPro" id="IPR036388">
    <property type="entry name" value="WH-like_DNA-bd_sf"/>
</dbReference>
<dbReference type="PANTHER" id="PTHR37936:SF3">
    <property type="entry name" value="TRANSPOSASE INSC FOR INSERTION ELEMENT IS2A-RELATED"/>
    <property type="match status" value="1"/>
</dbReference>
<dbReference type="GO" id="GO:0004803">
    <property type="term" value="F:transposase activity"/>
    <property type="evidence" value="ECO:0007669"/>
    <property type="project" value="InterPro"/>
</dbReference>
<dbReference type="Proteomes" id="UP000634647">
    <property type="component" value="Unassembled WGS sequence"/>
</dbReference>
<evidence type="ECO:0000313" key="2">
    <source>
        <dbReference type="EMBL" id="GHD99635.1"/>
    </source>
</evidence>
<dbReference type="GO" id="GO:0043565">
    <property type="term" value="F:sequence-specific DNA binding"/>
    <property type="evidence" value="ECO:0007669"/>
    <property type="project" value="InterPro"/>
</dbReference>
<reference evidence="2" key="1">
    <citation type="journal article" date="2014" name="Int. J. Syst. Evol. Microbiol.">
        <title>Complete genome sequence of Corynebacterium casei LMG S-19264T (=DSM 44701T), isolated from a smear-ripened cheese.</title>
        <authorList>
            <consortium name="US DOE Joint Genome Institute (JGI-PGF)"/>
            <person name="Walter F."/>
            <person name="Albersmeier A."/>
            <person name="Kalinowski J."/>
            <person name="Ruckert C."/>
        </authorList>
    </citation>
    <scope>NUCLEOTIDE SEQUENCE</scope>
    <source>
        <strain evidence="2">CGMCC 1.10859</strain>
    </source>
</reference>
<comment type="caution">
    <text evidence="2">The sequence shown here is derived from an EMBL/GenBank/DDBJ whole genome shotgun (WGS) entry which is preliminary data.</text>
</comment>
<reference evidence="2" key="2">
    <citation type="submission" date="2023-06" db="EMBL/GenBank/DDBJ databases">
        <authorList>
            <person name="Sun Q."/>
            <person name="Zhou Y."/>
        </authorList>
    </citation>
    <scope>NUCLEOTIDE SEQUENCE</scope>
    <source>
        <strain evidence="2">CGMCC 1.10859</strain>
    </source>
</reference>